<reference evidence="2" key="1">
    <citation type="submission" date="2019-12" db="EMBL/GenBank/DDBJ databases">
        <title>Comparative genomics gives insights into the taxonomy of the Azoarcus-Aromatoleum group and reveals separate origins of nif in the plant-associated Azoarcus and non-plant-associated Aromatoleum sub-groups.</title>
        <authorList>
            <person name="Lafos M."/>
            <person name="Maluk M."/>
            <person name="Batista M."/>
            <person name="Junghare M."/>
            <person name="Carmona M."/>
            <person name="Faoro H."/>
            <person name="Cruz L.M."/>
            <person name="Battistoni F."/>
            <person name="De Souza E."/>
            <person name="Pedrosa F."/>
            <person name="Chen W.-M."/>
            <person name="Poole P.S."/>
            <person name="Dixon R.A."/>
            <person name="James E.K."/>
        </authorList>
    </citation>
    <scope>NUCLEOTIDE SEQUENCE</scope>
    <source>
        <strain evidence="2">U120</strain>
    </source>
</reference>
<name>A0ABX1N5W3_9RHOO</name>
<dbReference type="SMART" id="SM00530">
    <property type="entry name" value="HTH_XRE"/>
    <property type="match status" value="1"/>
</dbReference>
<accession>A0ABX1N5W3</accession>
<dbReference type="Proteomes" id="UP000601990">
    <property type="component" value="Unassembled WGS sequence"/>
</dbReference>
<dbReference type="NCBIfam" id="NF010465">
    <property type="entry name" value="PRK13890.1"/>
    <property type="match status" value="1"/>
</dbReference>
<evidence type="ECO:0000259" key="1">
    <source>
        <dbReference type="PROSITE" id="PS50943"/>
    </source>
</evidence>
<dbReference type="EMBL" id="WTVH01000034">
    <property type="protein sequence ID" value="NMF94655.1"/>
    <property type="molecule type" value="Genomic_DNA"/>
</dbReference>
<gene>
    <name evidence="2" type="ORF">GO608_15105</name>
</gene>
<evidence type="ECO:0000313" key="3">
    <source>
        <dbReference type="Proteomes" id="UP000601990"/>
    </source>
</evidence>
<dbReference type="RefSeq" id="WP_169199875.1">
    <property type="nucleotide sequence ID" value="NZ_WTVH02000001.1"/>
</dbReference>
<dbReference type="InterPro" id="IPR001387">
    <property type="entry name" value="Cro/C1-type_HTH"/>
</dbReference>
<comment type="caution">
    <text evidence="2">The sequence shown here is derived from an EMBL/GenBank/DDBJ whole genome shotgun (WGS) entry which is preliminary data.</text>
</comment>
<feature type="domain" description="HTH cro/C1-type" evidence="1">
    <location>
        <begin position="16"/>
        <end position="64"/>
    </location>
</feature>
<dbReference type="CDD" id="cd00093">
    <property type="entry name" value="HTH_XRE"/>
    <property type="match status" value="1"/>
</dbReference>
<sequence length="120" mass="13289">MYNYIFFTNMLRVLDELHMTKQELADKSGVSISFLSDITTGKGNPSLKVMEDIAKALQTPLPLLLESTDLDPASLEALAGEKMPSSLPPGYVRVAVVLPEHQAFIVKKWAETARKKLTKV</sequence>
<dbReference type="Pfam" id="PF01381">
    <property type="entry name" value="HTH_3"/>
    <property type="match status" value="1"/>
</dbReference>
<proteinExistence type="predicted"/>
<dbReference type="SUPFAM" id="SSF47413">
    <property type="entry name" value="lambda repressor-like DNA-binding domains"/>
    <property type="match status" value="1"/>
</dbReference>
<protein>
    <submittedName>
        <fullName evidence="2">Helix-turn-helix domain-containing protein</fullName>
    </submittedName>
</protein>
<dbReference type="InterPro" id="IPR010982">
    <property type="entry name" value="Lambda_DNA-bd_dom_sf"/>
</dbReference>
<dbReference type="PROSITE" id="PS50943">
    <property type="entry name" value="HTH_CROC1"/>
    <property type="match status" value="1"/>
</dbReference>
<dbReference type="Gene3D" id="1.10.260.40">
    <property type="entry name" value="lambda repressor-like DNA-binding domains"/>
    <property type="match status" value="1"/>
</dbReference>
<evidence type="ECO:0000313" key="2">
    <source>
        <dbReference type="EMBL" id="NMF94655.1"/>
    </source>
</evidence>
<keyword evidence="3" id="KW-1185">Reference proteome</keyword>
<organism evidence="2 3">
    <name type="scientific">Aromatoleum buckelii</name>
    <dbReference type="NCBI Taxonomy" id="200254"/>
    <lineage>
        <taxon>Bacteria</taxon>
        <taxon>Pseudomonadati</taxon>
        <taxon>Pseudomonadota</taxon>
        <taxon>Betaproteobacteria</taxon>
        <taxon>Rhodocyclales</taxon>
        <taxon>Rhodocyclaceae</taxon>
        <taxon>Aromatoleum</taxon>
    </lineage>
</organism>